<dbReference type="AlphaFoldDB" id="A0A4C1T100"/>
<dbReference type="Proteomes" id="UP000299102">
    <property type="component" value="Unassembled WGS sequence"/>
</dbReference>
<proteinExistence type="predicted"/>
<evidence type="ECO:0000313" key="2">
    <source>
        <dbReference type="EMBL" id="GBP08129.1"/>
    </source>
</evidence>
<organism evidence="2 3">
    <name type="scientific">Eumeta variegata</name>
    <name type="common">Bagworm moth</name>
    <name type="synonym">Eumeta japonica</name>
    <dbReference type="NCBI Taxonomy" id="151549"/>
    <lineage>
        <taxon>Eukaryota</taxon>
        <taxon>Metazoa</taxon>
        <taxon>Ecdysozoa</taxon>
        <taxon>Arthropoda</taxon>
        <taxon>Hexapoda</taxon>
        <taxon>Insecta</taxon>
        <taxon>Pterygota</taxon>
        <taxon>Neoptera</taxon>
        <taxon>Endopterygota</taxon>
        <taxon>Lepidoptera</taxon>
        <taxon>Glossata</taxon>
        <taxon>Ditrysia</taxon>
        <taxon>Tineoidea</taxon>
        <taxon>Psychidae</taxon>
        <taxon>Oiketicinae</taxon>
        <taxon>Eumeta</taxon>
    </lineage>
</organism>
<dbReference type="EMBL" id="BGZK01000029">
    <property type="protein sequence ID" value="GBP08129.1"/>
    <property type="molecule type" value="Genomic_DNA"/>
</dbReference>
<evidence type="ECO:0000256" key="1">
    <source>
        <dbReference type="SAM" id="MobiDB-lite"/>
    </source>
</evidence>
<comment type="caution">
    <text evidence="2">The sequence shown here is derived from an EMBL/GenBank/DDBJ whole genome shotgun (WGS) entry which is preliminary data.</text>
</comment>
<sequence length="159" mass="17874">MELCLGRRDQSEAENRSGHYDTTANRCRMGPTRGHFLVGFSLTVSGRAGVRMHFYFLLVARGKKKRCIRLSVSGSRAARSRYNTGKCATVIRLSVTNVCLCVYRSCDAVLCSAMQCSVLHNHIEKEPMSWTTIHYLSDESESDFGSDDSKGEEEFFTKV</sequence>
<feature type="compositionally biased region" description="Basic and acidic residues" evidence="1">
    <location>
        <begin position="147"/>
        <end position="159"/>
    </location>
</feature>
<name>A0A4C1T100_EUMVA</name>
<reference evidence="2 3" key="1">
    <citation type="journal article" date="2019" name="Commun. Biol.">
        <title>The bagworm genome reveals a unique fibroin gene that provides high tensile strength.</title>
        <authorList>
            <person name="Kono N."/>
            <person name="Nakamura H."/>
            <person name="Ohtoshi R."/>
            <person name="Tomita M."/>
            <person name="Numata K."/>
            <person name="Arakawa K."/>
        </authorList>
    </citation>
    <scope>NUCLEOTIDE SEQUENCE [LARGE SCALE GENOMIC DNA]</scope>
</reference>
<accession>A0A4C1T100</accession>
<keyword evidence="3" id="KW-1185">Reference proteome</keyword>
<feature type="region of interest" description="Disordered" evidence="1">
    <location>
        <begin position="140"/>
        <end position="159"/>
    </location>
</feature>
<protein>
    <submittedName>
        <fullName evidence="2">Uncharacterized protein</fullName>
    </submittedName>
</protein>
<gene>
    <name evidence="2" type="ORF">EVAR_2922_1</name>
</gene>
<evidence type="ECO:0000313" key="3">
    <source>
        <dbReference type="Proteomes" id="UP000299102"/>
    </source>
</evidence>